<dbReference type="Pfam" id="PF11751">
    <property type="entry name" value="PorP_SprF"/>
    <property type="match status" value="1"/>
</dbReference>
<evidence type="ECO:0000313" key="3">
    <source>
        <dbReference type="Proteomes" id="UP001185092"/>
    </source>
</evidence>
<reference evidence="2" key="1">
    <citation type="submission" date="2023-07" db="EMBL/GenBank/DDBJ databases">
        <title>Genomic Encyclopedia of Type Strains, Phase IV (KMG-IV): sequencing the most valuable type-strain genomes for metagenomic binning, comparative biology and taxonomic classification.</title>
        <authorList>
            <person name="Goeker M."/>
        </authorList>
    </citation>
    <scope>NUCLEOTIDE SEQUENCE</scope>
    <source>
        <strain evidence="2">DSM 26174</strain>
    </source>
</reference>
<dbReference type="RefSeq" id="WP_309938793.1">
    <property type="nucleotide sequence ID" value="NZ_AP025305.1"/>
</dbReference>
<dbReference type="InterPro" id="IPR019861">
    <property type="entry name" value="PorP/SprF_Bacteroidetes"/>
</dbReference>
<protein>
    <submittedName>
        <fullName evidence="2">Type IX secretion system PorP/SprF family membrane protein</fullName>
    </submittedName>
</protein>
<feature type="chain" id="PRO_5042026658" evidence="1">
    <location>
        <begin position="22"/>
        <end position="329"/>
    </location>
</feature>
<dbReference type="AlphaFoldDB" id="A0AAE3XPY9"/>
<dbReference type="SUPFAM" id="SSF56935">
    <property type="entry name" value="Porins"/>
    <property type="match status" value="1"/>
</dbReference>
<dbReference type="Proteomes" id="UP001185092">
    <property type="component" value="Unassembled WGS sequence"/>
</dbReference>
<organism evidence="2 3">
    <name type="scientific">Aureibacter tunicatorum</name>
    <dbReference type="NCBI Taxonomy" id="866807"/>
    <lineage>
        <taxon>Bacteria</taxon>
        <taxon>Pseudomonadati</taxon>
        <taxon>Bacteroidota</taxon>
        <taxon>Cytophagia</taxon>
        <taxon>Cytophagales</taxon>
        <taxon>Persicobacteraceae</taxon>
        <taxon>Aureibacter</taxon>
    </lineage>
</organism>
<dbReference type="EMBL" id="JAVDQD010000002">
    <property type="protein sequence ID" value="MDR6239209.1"/>
    <property type="molecule type" value="Genomic_DNA"/>
</dbReference>
<evidence type="ECO:0000313" key="2">
    <source>
        <dbReference type="EMBL" id="MDR6239209.1"/>
    </source>
</evidence>
<keyword evidence="1" id="KW-0732">Signal</keyword>
<name>A0AAE3XPY9_9BACT</name>
<comment type="caution">
    <text evidence="2">The sequence shown here is derived from an EMBL/GenBank/DDBJ whole genome shotgun (WGS) entry which is preliminary data.</text>
</comment>
<accession>A0AAE3XPY9</accession>
<keyword evidence="3" id="KW-1185">Reference proteome</keyword>
<proteinExistence type="predicted"/>
<evidence type="ECO:0000256" key="1">
    <source>
        <dbReference type="SAM" id="SignalP"/>
    </source>
</evidence>
<feature type="signal peptide" evidence="1">
    <location>
        <begin position="1"/>
        <end position="21"/>
    </location>
</feature>
<gene>
    <name evidence="2" type="ORF">HNQ88_002246</name>
</gene>
<sequence>MKNKICTALILLVIGTINANAQDRISFKQKYQTPQVINASYAGINPYWHLDAGVGQVKYDDGLNLRNSFASFNLTYPKVKGKGSNSMRECRATKLSLKRKRRVYHDGKSRFGAGLSYHFTSLGEYKVSVLENSYALHIPASLNAMLSLGVGLGYVNQRIDIDALNVRHELDPIYQDYLAHDGNSSVFTVNVGASYHTYNAYIGLSYREKASSKGFKPQDEIFSLLNFSGGYRFLINRNIEWLNSGIFEINTLEQRFAITSQMEYQSVLRLGLTYSQNEYFTTFVGLQFADNYRFNLAFSNPLHQSHKTLIEGSLSVYFYKLKNAGQYFW</sequence>